<dbReference type="EMBL" id="CP001968">
    <property type="protein sequence ID" value="ADD69454.1"/>
    <property type="molecule type" value="Genomic_DNA"/>
</dbReference>
<protein>
    <submittedName>
        <fullName evidence="1">Uncharacterized protein</fullName>
    </submittedName>
</protein>
<accession>D4H5L3</accession>
<dbReference type="PaxDb" id="522772-Dacet_2700"/>
<dbReference type="Proteomes" id="UP000002012">
    <property type="component" value="Chromosome"/>
</dbReference>
<dbReference type="InParanoid" id="D4H5L3"/>
<keyword evidence="2" id="KW-1185">Reference proteome</keyword>
<evidence type="ECO:0000313" key="2">
    <source>
        <dbReference type="Proteomes" id="UP000002012"/>
    </source>
</evidence>
<dbReference type="AlphaFoldDB" id="D4H5L3"/>
<name>D4H5L3_DENA2</name>
<reference evidence="1 2" key="1">
    <citation type="journal article" date="2010" name="Stand. Genomic Sci.">
        <title>Complete genome sequence of Denitrovibrio acetiphilus type strain (N2460).</title>
        <authorList>
            <person name="Kiss H."/>
            <person name="Lang E."/>
            <person name="Lapidus A."/>
            <person name="Copeland A."/>
            <person name="Nolan M."/>
            <person name="Glavina Del Rio T."/>
            <person name="Chen F."/>
            <person name="Lucas S."/>
            <person name="Tice H."/>
            <person name="Cheng J.F."/>
            <person name="Han C."/>
            <person name="Goodwin L."/>
            <person name="Pitluck S."/>
            <person name="Liolios K."/>
            <person name="Pati A."/>
            <person name="Ivanova N."/>
            <person name="Mavromatis K."/>
            <person name="Chen A."/>
            <person name="Palaniappan K."/>
            <person name="Land M."/>
            <person name="Hauser L."/>
            <person name="Chang Y.J."/>
            <person name="Jeffries C.D."/>
            <person name="Detter J.C."/>
            <person name="Brettin T."/>
            <person name="Spring S."/>
            <person name="Rohde M."/>
            <person name="Goker M."/>
            <person name="Woyke T."/>
            <person name="Bristow J."/>
            <person name="Eisen J.A."/>
            <person name="Markowitz V."/>
            <person name="Hugenholtz P."/>
            <person name="Kyrpides N.C."/>
            <person name="Klenk H.P."/>
        </authorList>
    </citation>
    <scope>NUCLEOTIDE SEQUENCE [LARGE SCALE GENOMIC DNA]</scope>
    <source>
        <strain evidence="2">DSM 12809 / NBRC 114555 / N2460</strain>
    </source>
</reference>
<dbReference type="HOGENOM" id="CLU_2245537_0_0_0"/>
<evidence type="ECO:0000313" key="1">
    <source>
        <dbReference type="EMBL" id="ADD69454.1"/>
    </source>
</evidence>
<dbReference type="KEGG" id="dap:Dacet_2700"/>
<gene>
    <name evidence="1" type="ordered locus">Dacet_2700</name>
</gene>
<organism evidence="1 2">
    <name type="scientific">Denitrovibrio acetiphilus (strain DSM 12809 / NBRC 114555 / N2460)</name>
    <dbReference type="NCBI Taxonomy" id="522772"/>
    <lineage>
        <taxon>Bacteria</taxon>
        <taxon>Pseudomonadati</taxon>
        <taxon>Deferribacterota</taxon>
        <taxon>Deferribacteres</taxon>
        <taxon>Deferribacterales</taxon>
        <taxon>Geovibrionaceae</taxon>
        <taxon>Denitrovibrio</taxon>
    </lineage>
</organism>
<proteinExistence type="predicted"/>
<dbReference type="STRING" id="522772.Dacet_2700"/>
<sequence length="104" mass="12330">MQINCANAMIIGSAKNGCSFNPEKNLRDFVVNEKAIDTSDIDIVIISKEGFERYWWLYRNSYSRIYKSTYEHIQREIYRGFINEKTYAKYKSAELIGKTFHQKQ</sequence>